<name>A0A1C5HYW7_9ACTN</name>
<accession>A0A1C5HYW7</accession>
<evidence type="ECO:0000256" key="1">
    <source>
        <dbReference type="SAM" id="Phobius"/>
    </source>
</evidence>
<gene>
    <name evidence="2" type="ORF">GA0070609_2489</name>
</gene>
<organism evidence="2 3">
    <name type="scientific">Micromonospora echinaurantiaca</name>
    <dbReference type="NCBI Taxonomy" id="47857"/>
    <lineage>
        <taxon>Bacteria</taxon>
        <taxon>Bacillati</taxon>
        <taxon>Actinomycetota</taxon>
        <taxon>Actinomycetes</taxon>
        <taxon>Micromonosporales</taxon>
        <taxon>Micromonosporaceae</taxon>
        <taxon>Micromonospora</taxon>
    </lineage>
</organism>
<keyword evidence="1" id="KW-1133">Transmembrane helix</keyword>
<proteinExistence type="predicted"/>
<dbReference type="EMBL" id="LT607750">
    <property type="protein sequence ID" value="SCG51206.1"/>
    <property type="molecule type" value="Genomic_DNA"/>
</dbReference>
<keyword evidence="1" id="KW-0812">Transmembrane</keyword>
<keyword evidence="3" id="KW-1185">Reference proteome</keyword>
<reference evidence="2 3" key="1">
    <citation type="submission" date="2016-06" db="EMBL/GenBank/DDBJ databases">
        <authorList>
            <person name="Kjaerup R.B."/>
            <person name="Dalgaard T.S."/>
            <person name="Juul-Madsen H.R."/>
        </authorList>
    </citation>
    <scope>NUCLEOTIDE SEQUENCE [LARGE SCALE GENOMIC DNA]</scope>
    <source>
        <strain evidence="2 3">DSM 43904</strain>
    </source>
</reference>
<evidence type="ECO:0000313" key="2">
    <source>
        <dbReference type="EMBL" id="SCG51206.1"/>
    </source>
</evidence>
<feature type="transmembrane region" description="Helical" evidence="1">
    <location>
        <begin position="42"/>
        <end position="65"/>
    </location>
</feature>
<protein>
    <submittedName>
        <fullName evidence="2">Uncharacterized protein</fullName>
    </submittedName>
</protein>
<evidence type="ECO:0000313" key="3">
    <source>
        <dbReference type="Proteomes" id="UP000198217"/>
    </source>
</evidence>
<keyword evidence="1" id="KW-0472">Membrane</keyword>
<feature type="transmembrane region" description="Helical" evidence="1">
    <location>
        <begin position="20"/>
        <end position="36"/>
    </location>
</feature>
<sequence>MPATAPTPQTALVPVARTRVKLLVFIALTGLAWFAGLPGPTVAALALTSLAIPLAVAVAGGGGLLRDLLRAPARPAAGRGLGHTAEQGERFVT</sequence>
<dbReference type="RefSeq" id="WP_088993939.1">
    <property type="nucleotide sequence ID" value="NZ_JBFAQF010000020.1"/>
</dbReference>
<dbReference type="Proteomes" id="UP000198217">
    <property type="component" value="Chromosome I"/>
</dbReference>
<dbReference type="AlphaFoldDB" id="A0A1C5HYW7"/>